<dbReference type="EMBL" id="JAVYJV010000010">
    <property type="protein sequence ID" value="KAK4361146.1"/>
    <property type="molecule type" value="Genomic_DNA"/>
</dbReference>
<name>A0AAE1S225_9SOLA</name>
<keyword evidence="7" id="KW-1185">Reference proteome</keyword>
<reference evidence="6" key="1">
    <citation type="submission" date="2023-12" db="EMBL/GenBank/DDBJ databases">
        <title>Genome assembly of Anisodus tanguticus.</title>
        <authorList>
            <person name="Wang Y.-J."/>
        </authorList>
    </citation>
    <scope>NUCLEOTIDE SEQUENCE</scope>
    <source>
        <strain evidence="6">KB-2021</strain>
        <tissue evidence="6">Leaf</tissue>
    </source>
</reference>
<evidence type="ECO:0000256" key="5">
    <source>
        <dbReference type="SAM" id="MobiDB-lite"/>
    </source>
</evidence>
<dbReference type="PANTHER" id="PTHR10168">
    <property type="entry name" value="GLUTAREDOXIN"/>
    <property type="match status" value="1"/>
</dbReference>
<accession>A0AAE1S225</accession>
<evidence type="ECO:0000313" key="7">
    <source>
        <dbReference type="Proteomes" id="UP001291623"/>
    </source>
</evidence>
<evidence type="ECO:0000256" key="2">
    <source>
        <dbReference type="ARBA" id="ARBA00007568"/>
    </source>
</evidence>
<keyword evidence="4" id="KW-0676">Redox-active center</keyword>
<evidence type="ECO:0000256" key="3">
    <source>
        <dbReference type="ARBA" id="ARBA00022490"/>
    </source>
</evidence>
<sequence>MNSSSAAMRGGVSSSSAAMGGGSTSRESQAPGDQSNNNNVNMSRVAKLIAENAIVIVATRGCYMCLAVKCLLEALGVKPTLFDADEADKDTVLGELSMIDGGSDGGDPVELPAVYVGGMLLGGVEKVIETHIKGLLLPMLGQAGALWL</sequence>
<evidence type="ECO:0000256" key="1">
    <source>
        <dbReference type="ARBA" id="ARBA00004496"/>
    </source>
</evidence>
<evidence type="ECO:0008006" key="8">
    <source>
        <dbReference type="Google" id="ProtNLM"/>
    </source>
</evidence>
<dbReference type="PROSITE" id="PS51354">
    <property type="entry name" value="GLUTAREDOXIN_2"/>
    <property type="match status" value="1"/>
</dbReference>
<feature type="compositionally biased region" description="Polar residues" evidence="5">
    <location>
        <begin position="27"/>
        <end position="38"/>
    </location>
</feature>
<feature type="region of interest" description="Disordered" evidence="5">
    <location>
        <begin position="1"/>
        <end position="38"/>
    </location>
</feature>
<dbReference type="InterPro" id="IPR036249">
    <property type="entry name" value="Thioredoxin-like_sf"/>
</dbReference>
<dbReference type="AlphaFoldDB" id="A0AAE1S225"/>
<dbReference type="SUPFAM" id="SSF52833">
    <property type="entry name" value="Thioredoxin-like"/>
    <property type="match status" value="1"/>
</dbReference>
<protein>
    <recommendedName>
        <fullName evidence="8">Glutaredoxin</fullName>
    </recommendedName>
</protein>
<keyword evidence="3" id="KW-0963">Cytoplasm</keyword>
<comment type="caution">
    <text evidence="6">The sequence shown here is derived from an EMBL/GenBank/DDBJ whole genome shotgun (WGS) entry which is preliminary data.</text>
</comment>
<organism evidence="6 7">
    <name type="scientific">Anisodus tanguticus</name>
    <dbReference type="NCBI Taxonomy" id="243964"/>
    <lineage>
        <taxon>Eukaryota</taxon>
        <taxon>Viridiplantae</taxon>
        <taxon>Streptophyta</taxon>
        <taxon>Embryophyta</taxon>
        <taxon>Tracheophyta</taxon>
        <taxon>Spermatophyta</taxon>
        <taxon>Magnoliopsida</taxon>
        <taxon>eudicotyledons</taxon>
        <taxon>Gunneridae</taxon>
        <taxon>Pentapetalae</taxon>
        <taxon>asterids</taxon>
        <taxon>lamiids</taxon>
        <taxon>Solanales</taxon>
        <taxon>Solanaceae</taxon>
        <taxon>Solanoideae</taxon>
        <taxon>Hyoscyameae</taxon>
        <taxon>Anisodus</taxon>
    </lineage>
</organism>
<evidence type="ECO:0000313" key="6">
    <source>
        <dbReference type="EMBL" id="KAK4361146.1"/>
    </source>
</evidence>
<gene>
    <name evidence="6" type="ORF">RND71_020098</name>
</gene>
<dbReference type="GO" id="GO:0005737">
    <property type="term" value="C:cytoplasm"/>
    <property type="evidence" value="ECO:0007669"/>
    <property type="project" value="UniProtKB-SubCell"/>
</dbReference>
<evidence type="ECO:0000256" key="4">
    <source>
        <dbReference type="ARBA" id="ARBA00023284"/>
    </source>
</evidence>
<dbReference type="Proteomes" id="UP001291623">
    <property type="component" value="Unassembled WGS sequence"/>
</dbReference>
<feature type="compositionally biased region" description="Low complexity" evidence="5">
    <location>
        <begin position="1"/>
        <end position="18"/>
    </location>
</feature>
<dbReference type="Gene3D" id="3.40.30.10">
    <property type="entry name" value="Glutaredoxin"/>
    <property type="match status" value="1"/>
</dbReference>
<comment type="similarity">
    <text evidence="2">Belongs to the glutaredoxin family. CC-type subfamily.</text>
</comment>
<proteinExistence type="inferred from homology"/>
<comment type="subcellular location">
    <subcellularLocation>
        <location evidence="1">Cytoplasm</location>
    </subcellularLocation>
</comment>
<dbReference type="InterPro" id="IPR011905">
    <property type="entry name" value="GlrX-like_pln_2"/>
</dbReference>